<evidence type="ECO:0000313" key="2">
    <source>
        <dbReference type="Proteomes" id="UP000266723"/>
    </source>
</evidence>
<sequence>MSFEDFGIDQNDVELELSYLPMELISTINCPLVIIGNDRQVKNFLTYVRGKSSTRLCVSTSPINGNSENIELDKEESNLRFSEQGEHSSRSVSKVNSFLAFSEKGESNSRFSDQ</sequence>
<dbReference type="Proteomes" id="UP000266723">
    <property type="component" value="Unassembled WGS sequence"/>
</dbReference>
<proteinExistence type="predicted"/>
<reference evidence="1 2" key="1">
    <citation type="journal article" date="2020" name="BMC Genomics">
        <title>Intraspecific diversification of the crop wild relative Brassica cretica Lam. using demographic model selection.</title>
        <authorList>
            <person name="Kioukis A."/>
            <person name="Michalopoulou V.A."/>
            <person name="Briers L."/>
            <person name="Pirintsos S."/>
            <person name="Studholme D.J."/>
            <person name="Pavlidis P."/>
            <person name="Sarris P.F."/>
        </authorList>
    </citation>
    <scope>NUCLEOTIDE SEQUENCE [LARGE SCALE GENOMIC DNA]</scope>
    <source>
        <strain evidence="2">cv. PFS-1207/04</strain>
    </source>
</reference>
<comment type="caution">
    <text evidence="1">The sequence shown here is derived from an EMBL/GenBank/DDBJ whole genome shotgun (WGS) entry which is preliminary data.</text>
</comment>
<name>A0ABQ7CX49_BRACR</name>
<evidence type="ECO:0000313" key="1">
    <source>
        <dbReference type="EMBL" id="KAF3564502.1"/>
    </source>
</evidence>
<organism evidence="1 2">
    <name type="scientific">Brassica cretica</name>
    <name type="common">Mustard</name>
    <dbReference type="NCBI Taxonomy" id="69181"/>
    <lineage>
        <taxon>Eukaryota</taxon>
        <taxon>Viridiplantae</taxon>
        <taxon>Streptophyta</taxon>
        <taxon>Embryophyta</taxon>
        <taxon>Tracheophyta</taxon>
        <taxon>Spermatophyta</taxon>
        <taxon>Magnoliopsida</taxon>
        <taxon>eudicotyledons</taxon>
        <taxon>Gunneridae</taxon>
        <taxon>Pentapetalae</taxon>
        <taxon>rosids</taxon>
        <taxon>malvids</taxon>
        <taxon>Brassicales</taxon>
        <taxon>Brassicaceae</taxon>
        <taxon>Brassiceae</taxon>
        <taxon>Brassica</taxon>
    </lineage>
</organism>
<accession>A0ABQ7CX49</accession>
<protein>
    <submittedName>
        <fullName evidence="1">Uncharacterized protein</fullName>
    </submittedName>
</protein>
<dbReference type="EMBL" id="QGKV02000759">
    <property type="protein sequence ID" value="KAF3564502.1"/>
    <property type="molecule type" value="Genomic_DNA"/>
</dbReference>
<gene>
    <name evidence="1" type="ORF">DY000_02015050</name>
</gene>
<keyword evidence="2" id="KW-1185">Reference proteome</keyword>